<gene>
    <name evidence="2" type="ORF">HS961_07745</name>
</gene>
<reference evidence="2 3" key="1">
    <citation type="journal article" date="2020" name="G3 (Bethesda)">
        <title>CeMbio - The Caenorhabditis elegans Microbiome Resource.</title>
        <authorList>
            <person name="Dirksen P."/>
            <person name="Assie A."/>
            <person name="Zimmermann J."/>
            <person name="Zhang F."/>
            <person name="Tietje A.M."/>
            <person name="Marsh S.A."/>
            <person name="Felix M.A."/>
            <person name="Shapira M."/>
            <person name="Kaleta C."/>
            <person name="Schulenburg H."/>
            <person name="Samuel B."/>
        </authorList>
    </citation>
    <scope>NUCLEOTIDE SEQUENCE [LARGE SCALE GENOMIC DNA]</scope>
    <source>
        <strain evidence="2 3">BIGb0172</strain>
    </source>
</reference>
<evidence type="ECO:0000313" key="2">
    <source>
        <dbReference type="EMBL" id="QMV72742.1"/>
    </source>
</evidence>
<feature type="transmembrane region" description="Helical" evidence="1">
    <location>
        <begin position="125"/>
        <end position="144"/>
    </location>
</feature>
<protein>
    <recommendedName>
        <fullName evidence="4">Transmembrane protein</fullName>
    </recommendedName>
</protein>
<evidence type="ECO:0000313" key="3">
    <source>
        <dbReference type="Proteomes" id="UP000515240"/>
    </source>
</evidence>
<dbReference type="KEGG" id="cpis:HS961_07745"/>
<organism evidence="2 3">
    <name type="scientific">Comamonas piscis</name>
    <dbReference type="NCBI Taxonomy" id="1562974"/>
    <lineage>
        <taxon>Bacteria</taxon>
        <taxon>Pseudomonadati</taxon>
        <taxon>Pseudomonadota</taxon>
        <taxon>Betaproteobacteria</taxon>
        <taxon>Burkholderiales</taxon>
        <taxon>Comamonadaceae</taxon>
        <taxon>Comamonas</taxon>
    </lineage>
</organism>
<dbReference type="AlphaFoldDB" id="A0A7G5EFG7"/>
<keyword evidence="1" id="KW-1133">Transmembrane helix</keyword>
<feature type="transmembrane region" description="Helical" evidence="1">
    <location>
        <begin position="150"/>
        <end position="167"/>
    </location>
</feature>
<evidence type="ECO:0000256" key="1">
    <source>
        <dbReference type="SAM" id="Phobius"/>
    </source>
</evidence>
<evidence type="ECO:0008006" key="4">
    <source>
        <dbReference type="Google" id="ProtNLM"/>
    </source>
</evidence>
<name>A0A7G5EFG7_9BURK</name>
<keyword evidence="1" id="KW-0812">Transmembrane</keyword>
<proteinExistence type="predicted"/>
<dbReference type="RefSeq" id="WP_182327153.1">
    <property type="nucleotide sequence ID" value="NZ_CP058554.1"/>
</dbReference>
<sequence length="337" mass="37683">MQIPRYWAQARLRHETGRRHGATVQRWGWSDQSLDAAQAHAQQRAQTALDQVLSAPQMRHLDASFQRMERLGEYGLNDHTPIREEILAQRGRTVMTRNSYGAHCLNTPDVAIADMDFPRRPPAPSAATMLIAAFFALAACFVVFALGGVVPAMLALTGAAVVLALWLRRWLNARQKLAGSADPRQVALERVTAFSQQHPDWGLRVYSTPKGLRIIVTHETMLPTDSAVQTLFSALQVDPIYQRLCLQQQCFRARVTGKPWRMGLSGPSPQVRRWPAAANQLAARADWTHVYDKQAAQYSACQFIAQLGQARMAMDIQALVDWHDEACRAQESQLPLA</sequence>
<keyword evidence="1" id="KW-0472">Membrane</keyword>
<dbReference type="EMBL" id="CP058554">
    <property type="protein sequence ID" value="QMV72742.1"/>
    <property type="molecule type" value="Genomic_DNA"/>
</dbReference>
<dbReference type="Proteomes" id="UP000515240">
    <property type="component" value="Chromosome"/>
</dbReference>
<keyword evidence="3" id="KW-1185">Reference proteome</keyword>
<accession>A0A7G5EFG7</accession>